<geneLocation type="plasmid" evidence="2">
    <name>pRSE40</name>
</geneLocation>
<keyword evidence="2" id="KW-0614">Plasmid</keyword>
<protein>
    <recommendedName>
        <fullName evidence="3">Lipoprotein</fullName>
    </recommendedName>
</protein>
<dbReference type="EMBL" id="CP034699">
    <property type="protein sequence ID" value="AZT44432.1"/>
    <property type="molecule type" value="Genomic_DNA"/>
</dbReference>
<evidence type="ECO:0008006" key="3">
    <source>
        <dbReference type="Google" id="ProtNLM"/>
    </source>
</evidence>
<gene>
    <name evidence="2" type="ORF">EL007_24575</name>
    <name evidence="1" type="ORF">ELZ88_24365</name>
</gene>
<dbReference type="PROSITE" id="PS51257">
    <property type="entry name" value="PROKAR_LIPOPROTEIN"/>
    <property type="match status" value="1"/>
</dbReference>
<reference evidence="2" key="1">
    <citation type="submission" date="2018-12" db="EMBL/GenBank/DDBJ databases">
        <title>Complete genome sequences of twenty non-typhoidal Salmonella isolates from Rwanda.</title>
        <authorList>
            <person name="Byukusenge M."/>
            <person name="Li L."/>
            <person name="Subhashinie K."/>
            <person name="Nzayirambaho M."/>
            <person name="Kuchipudi S.V."/>
            <person name="Jayarao B.M."/>
        </authorList>
    </citation>
    <scope>NUCLEOTIDE SEQUENCE</scope>
    <source>
        <strain evidence="1">RSE21</strain>
        <strain evidence="2">RSE40</strain>
        <plasmid evidence="1">pRSE21</plasmid>
        <plasmid evidence="2">pRSE40</plasmid>
    </source>
</reference>
<dbReference type="EMBL" id="CP034710">
    <property type="protein sequence ID" value="AZT39668.1"/>
    <property type="molecule type" value="Genomic_DNA"/>
</dbReference>
<evidence type="ECO:0000313" key="1">
    <source>
        <dbReference type="EMBL" id="AZT39668.1"/>
    </source>
</evidence>
<geneLocation type="plasmid" evidence="1">
    <name>pRSE21</name>
</geneLocation>
<dbReference type="AlphaFoldDB" id="A0A3Q9N062"/>
<sequence length="59" mass="6381">MKFITLFLLIGSSILTGCSSSYTGSQPSQISPLDECHQAMQNGDTLAIAEKCDEISRDK</sequence>
<name>A0A3Q9N062_SALET</name>
<dbReference type="RefSeq" id="WP_405050527.1">
    <property type="nucleotide sequence ID" value="NZ_CP034699.1"/>
</dbReference>
<proteinExistence type="predicted"/>
<evidence type="ECO:0000313" key="2">
    <source>
        <dbReference type="EMBL" id="AZT44432.1"/>
    </source>
</evidence>
<accession>A0A3Q9N062</accession>
<organism evidence="2">
    <name type="scientific">Salmonella enterica subsp. enterica serovar Karamoja</name>
    <dbReference type="NCBI Taxonomy" id="2500153"/>
    <lineage>
        <taxon>Bacteria</taxon>
        <taxon>Pseudomonadati</taxon>
        <taxon>Pseudomonadota</taxon>
        <taxon>Gammaproteobacteria</taxon>
        <taxon>Enterobacterales</taxon>
        <taxon>Enterobacteriaceae</taxon>
        <taxon>Salmonella</taxon>
    </lineage>
</organism>